<evidence type="ECO:0000313" key="2">
    <source>
        <dbReference type="Proteomes" id="UP000289738"/>
    </source>
</evidence>
<sequence>MPEEELGYLGSLGVKQIDGTPRPHFDLKVKTSVYDKPIKAVALMDTGSCATVVKPHVLPKEMWAPFSKKFAAANSESSGRVPSPSEKDESEARLTALKSVSGSWRYGSYGSDFGPSASSGIPASILVGLGGKAYTLPPGSSEFRSSPEYLLGACVDVLGRLPKLTKGRQSPDIPHHFLWYRSLDYWYSAKRGIHIKVLWIWMYLGYDPRYPSSSSGILVPLGILVVMEAIDDMRLGYSRFAFVHLNLSKLSLDLIQFSVLLLEFWAKVAIVNVGLEFLIKLKSLCRKSIFEFSHLFCHRT</sequence>
<dbReference type="EMBL" id="SDMP01000018">
    <property type="protein sequence ID" value="RYQ98014.1"/>
    <property type="molecule type" value="Genomic_DNA"/>
</dbReference>
<protein>
    <submittedName>
        <fullName evidence="1">Uncharacterized protein</fullName>
    </submittedName>
</protein>
<dbReference type="Proteomes" id="UP000289738">
    <property type="component" value="Chromosome B08"/>
</dbReference>
<keyword evidence="2" id="KW-1185">Reference proteome</keyword>
<accession>A0A444Y7U6</accession>
<gene>
    <name evidence="1" type="ORF">Ahy_B08g094088</name>
</gene>
<dbReference type="AlphaFoldDB" id="A0A444Y7U6"/>
<comment type="caution">
    <text evidence="1">The sequence shown here is derived from an EMBL/GenBank/DDBJ whole genome shotgun (WGS) entry which is preliminary data.</text>
</comment>
<organism evidence="1 2">
    <name type="scientific">Arachis hypogaea</name>
    <name type="common">Peanut</name>
    <dbReference type="NCBI Taxonomy" id="3818"/>
    <lineage>
        <taxon>Eukaryota</taxon>
        <taxon>Viridiplantae</taxon>
        <taxon>Streptophyta</taxon>
        <taxon>Embryophyta</taxon>
        <taxon>Tracheophyta</taxon>
        <taxon>Spermatophyta</taxon>
        <taxon>Magnoliopsida</taxon>
        <taxon>eudicotyledons</taxon>
        <taxon>Gunneridae</taxon>
        <taxon>Pentapetalae</taxon>
        <taxon>rosids</taxon>
        <taxon>fabids</taxon>
        <taxon>Fabales</taxon>
        <taxon>Fabaceae</taxon>
        <taxon>Papilionoideae</taxon>
        <taxon>50 kb inversion clade</taxon>
        <taxon>dalbergioids sensu lato</taxon>
        <taxon>Dalbergieae</taxon>
        <taxon>Pterocarpus clade</taxon>
        <taxon>Arachis</taxon>
    </lineage>
</organism>
<evidence type="ECO:0000313" key="1">
    <source>
        <dbReference type="EMBL" id="RYQ98014.1"/>
    </source>
</evidence>
<reference evidence="1 2" key="1">
    <citation type="submission" date="2019-01" db="EMBL/GenBank/DDBJ databases">
        <title>Sequencing of cultivated peanut Arachis hypogaea provides insights into genome evolution and oil improvement.</title>
        <authorList>
            <person name="Chen X."/>
        </authorList>
    </citation>
    <scope>NUCLEOTIDE SEQUENCE [LARGE SCALE GENOMIC DNA]</scope>
    <source>
        <strain evidence="2">cv. Fuhuasheng</strain>
        <tissue evidence="1">Leaves</tissue>
    </source>
</reference>
<proteinExistence type="predicted"/>
<name>A0A444Y7U6_ARAHY</name>